<dbReference type="InterPro" id="IPR049560">
    <property type="entry name" value="MeTrfase_RsmB-F_NOP2_cat"/>
</dbReference>
<keyword evidence="3 11" id="KW-0489">Methyltransferase</keyword>
<evidence type="ECO:0000256" key="7">
    <source>
        <dbReference type="ARBA" id="ARBA00022946"/>
    </source>
</evidence>
<dbReference type="OMA" id="RHIIHAH"/>
<proteinExistence type="inferred from homology"/>
<evidence type="ECO:0000313" key="14">
    <source>
        <dbReference type="EMBL" id="ETO11985.1"/>
    </source>
</evidence>
<evidence type="ECO:0000256" key="10">
    <source>
        <dbReference type="ARBA" id="ARBA00049302"/>
    </source>
</evidence>
<evidence type="ECO:0000256" key="12">
    <source>
        <dbReference type="SAM" id="MobiDB-lite"/>
    </source>
</evidence>
<keyword evidence="4 11" id="KW-0808">Transferase</keyword>
<evidence type="ECO:0000256" key="11">
    <source>
        <dbReference type="PROSITE-ProRule" id="PRU01023"/>
    </source>
</evidence>
<dbReference type="Proteomes" id="UP000023152">
    <property type="component" value="Unassembled WGS sequence"/>
</dbReference>
<comment type="caution">
    <text evidence="14">The sequence shown here is derived from an EMBL/GenBank/DDBJ whole genome shotgun (WGS) entry which is preliminary data.</text>
</comment>
<evidence type="ECO:0000256" key="2">
    <source>
        <dbReference type="ARBA" id="ARBA00022552"/>
    </source>
</evidence>
<organism evidence="14 15">
    <name type="scientific">Reticulomyxa filosa</name>
    <dbReference type="NCBI Taxonomy" id="46433"/>
    <lineage>
        <taxon>Eukaryota</taxon>
        <taxon>Sar</taxon>
        <taxon>Rhizaria</taxon>
        <taxon>Retaria</taxon>
        <taxon>Foraminifera</taxon>
        <taxon>Monothalamids</taxon>
        <taxon>Reticulomyxidae</taxon>
        <taxon>Reticulomyxa</taxon>
    </lineage>
</organism>
<feature type="region of interest" description="Disordered" evidence="12">
    <location>
        <begin position="140"/>
        <end position="165"/>
    </location>
</feature>
<comment type="subcellular location">
    <subcellularLocation>
        <location evidence="1">Mitochondrion</location>
    </subcellularLocation>
</comment>
<dbReference type="SUPFAM" id="SSF53335">
    <property type="entry name" value="S-adenosyl-L-methionine-dependent methyltransferases"/>
    <property type="match status" value="1"/>
</dbReference>
<dbReference type="InterPro" id="IPR023267">
    <property type="entry name" value="RCMT"/>
</dbReference>
<dbReference type="PANTHER" id="PTHR22808:SF3">
    <property type="entry name" value="5-METHYLCYTOSINE RRNA METHYLTRANSFERASE NSUN4"/>
    <property type="match status" value="1"/>
</dbReference>
<accession>X6MG23</accession>
<dbReference type="EMBL" id="ASPP01021847">
    <property type="protein sequence ID" value="ETO11985.1"/>
    <property type="molecule type" value="Genomic_DNA"/>
</dbReference>
<dbReference type="GO" id="GO:0008173">
    <property type="term" value="F:RNA methyltransferase activity"/>
    <property type="evidence" value="ECO:0007669"/>
    <property type="project" value="InterPro"/>
</dbReference>
<evidence type="ECO:0000256" key="5">
    <source>
        <dbReference type="ARBA" id="ARBA00022691"/>
    </source>
</evidence>
<evidence type="ECO:0000256" key="4">
    <source>
        <dbReference type="ARBA" id="ARBA00022679"/>
    </source>
</evidence>
<evidence type="ECO:0000256" key="6">
    <source>
        <dbReference type="ARBA" id="ARBA00022884"/>
    </source>
</evidence>
<protein>
    <recommendedName>
        <fullName evidence="9">NOL1/NOP2/Sun domain family member 4</fullName>
    </recommendedName>
</protein>
<dbReference type="InterPro" id="IPR001678">
    <property type="entry name" value="MeTrfase_RsmB-F_NOP2_dom"/>
</dbReference>
<feature type="compositionally biased region" description="Basic and acidic residues" evidence="12">
    <location>
        <begin position="140"/>
        <end position="160"/>
    </location>
</feature>
<dbReference type="GO" id="GO:0031167">
    <property type="term" value="P:rRNA methylation"/>
    <property type="evidence" value="ECO:0007669"/>
    <property type="project" value="TreeGrafter"/>
</dbReference>
<dbReference type="PROSITE" id="PS51686">
    <property type="entry name" value="SAM_MT_RSMB_NOP"/>
    <property type="match status" value="1"/>
</dbReference>
<dbReference type="InterPro" id="IPR029063">
    <property type="entry name" value="SAM-dependent_MTases_sf"/>
</dbReference>
<comment type="caution">
    <text evidence="11">Lacks conserved residue(s) required for the propagation of feature annotation.</text>
</comment>
<keyword evidence="7" id="KW-0809">Transit peptide</keyword>
<feature type="binding site" evidence="11">
    <location>
        <position position="214"/>
    </location>
    <ligand>
        <name>S-adenosyl-L-methionine</name>
        <dbReference type="ChEBI" id="CHEBI:59789"/>
    </ligand>
</feature>
<evidence type="ECO:0000256" key="9">
    <source>
        <dbReference type="ARBA" id="ARBA00042050"/>
    </source>
</evidence>
<gene>
    <name evidence="14" type="ORF">RFI_25391</name>
</gene>
<keyword evidence="8" id="KW-0496">Mitochondrion</keyword>
<evidence type="ECO:0000259" key="13">
    <source>
        <dbReference type="PROSITE" id="PS51686"/>
    </source>
</evidence>
<evidence type="ECO:0000313" key="15">
    <source>
        <dbReference type="Proteomes" id="UP000023152"/>
    </source>
</evidence>
<dbReference type="OrthoDB" id="427002at2759"/>
<evidence type="ECO:0000256" key="1">
    <source>
        <dbReference type="ARBA" id="ARBA00004173"/>
    </source>
</evidence>
<evidence type="ECO:0000256" key="8">
    <source>
        <dbReference type="ARBA" id="ARBA00023128"/>
    </source>
</evidence>
<evidence type="ECO:0000256" key="3">
    <source>
        <dbReference type="ARBA" id="ARBA00022603"/>
    </source>
</evidence>
<name>X6MG23_RETFI</name>
<comment type="catalytic activity">
    <reaction evidence="10">
        <text>a cytidine in rRNA + S-adenosyl-L-methionine = a 5-methylcytidine in rRNA + S-adenosyl-L-homocysteine + H(+)</text>
        <dbReference type="Rhea" id="RHEA:61484"/>
        <dbReference type="Rhea" id="RHEA-COMP:15836"/>
        <dbReference type="Rhea" id="RHEA-COMP:15837"/>
        <dbReference type="ChEBI" id="CHEBI:15378"/>
        <dbReference type="ChEBI" id="CHEBI:57856"/>
        <dbReference type="ChEBI" id="CHEBI:59789"/>
        <dbReference type="ChEBI" id="CHEBI:74483"/>
        <dbReference type="ChEBI" id="CHEBI:82748"/>
    </reaction>
</comment>
<keyword evidence="6 11" id="KW-0694">RNA-binding</keyword>
<dbReference type="GO" id="GO:0003723">
    <property type="term" value="F:RNA binding"/>
    <property type="evidence" value="ECO:0007669"/>
    <property type="project" value="UniProtKB-UniRule"/>
</dbReference>
<feature type="binding site" evidence="11">
    <location>
        <position position="232"/>
    </location>
    <ligand>
        <name>S-adenosyl-L-methionine</name>
        <dbReference type="ChEBI" id="CHEBI:59789"/>
    </ligand>
</feature>
<keyword evidence="5 11" id="KW-0949">S-adenosyl-L-methionine</keyword>
<dbReference type="PANTHER" id="PTHR22808">
    <property type="entry name" value="NCL1 YEAST -RELATED NOL1/NOP2/FMU SUN DOMAIN-CONTAINING"/>
    <property type="match status" value="1"/>
</dbReference>
<dbReference type="GO" id="GO:0005762">
    <property type="term" value="C:mitochondrial large ribosomal subunit"/>
    <property type="evidence" value="ECO:0007669"/>
    <property type="project" value="TreeGrafter"/>
</dbReference>
<feature type="active site" description="Nucleophile" evidence="11">
    <location>
        <position position="285"/>
    </location>
</feature>
<reference evidence="14 15" key="1">
    <citation type="journal article" date="2013" name="Curr. Biol.">
        <title>The Genome of the Foraminiferan Reticulomyxa filosa.</title>
        <authorList>
            <person name="Glockner G."/>
            <person name="Hulsmann N."/>
            <person name="Schleicher M."/>
            <person name="Noegel A.A."/>
            <person name="Eichinger L."/>
            <person name="Gallinger C."/>
            <person name="Pawlowski J."/>
            <person name="Sierra R."/>
            <person name="Euteneuer U."/>
            <person name="Pillet L."/>
            <person name="Moustafa A."/>
            <person name="Platzer M."/>
            <person name="Groth M."/>
            <person name="Szafranski K."/>
            <person name="Schliwa M."/>
        </authorList>
    </citation>
    <scope>NUCLEOTIDE SEQUENCE [LARGE SCALE GENOMIC DNA]</scope>
</reference>
<keyword evidence="2" id="KW-0698">rRNA processing</keyword>
<dbReference type="Pfam" id="PF01189">
    <property type="entry name" value="Methyltr_RsmB-F"/>
    <property type="match status" value="1"/>
</dbReference>
<sequence length="349" mass="40062">MGNFLHCQKLRMDITADAWINQEEFKKKDKEWLQVTPTTVSAKDGGCIPTYYEDQKQLKLIQQYSTVNQQKRYQIIKLSHLDLDPYYLLDAASIRVARILHVTNRTDGLYLDMCSSPGGKALVIAGGMLKDGHRYKVGVDAKDRASDHDATRNRGGREKEESEESTLSYCNYDNNTKLVCNEFSIKRIKNLKEVLRCFVPQNTLDKHLIVTNFDAKVWGLAEQSKYDAILLDVPCTGERHLLKEKKLIQQWSLQRCLENSKAQFNLLRSALQCVKIGGHVVYATCALSDVENDGVIAQVLKKYHRNYQVADLHLRPPFEKTEYGWRVLPDMSPTYSEGPLYVCKIDRHN</sequence>
<feature type="domain" description="SAM-dependent MTase RsmB/NOP-type" evidence="13">
    <location>
        <begin position="21"/>
        <end position="348"/>
    </location>
</feature>
<feature type="binding site" evidence="11">
    <location>
        <position position="182"/>
    </location>
    <ligand>
        <name>S-adenosyl-L-methionine</name>
        <dbReference type="ChEBI" id="CHEBI:59789"/>
    </ligand>
</feature>
<comment type="similarity">
    <text evidence="11">Belongs to the class I-like SAM-binding methyltransferase superfamily. RsmB/NOP family.</text>
</comment>
<keyword evidence="15" id="KW-1185">Reference proteome</keyword>
<dbReference type="Gene3D" id="3.40.50.150">
    <property type="entry name" value="Vaccinia Virus protein VP39"/>
    <property type="match status" value="1"/>
</dbReference>
<dbReference type="AlphaFoldDB" id="X6MG23"/>
<dbReference type="PRINTS" id="PR02008">
    <property type="entry name" value="RCMTFAMILY"/>
</dbReference>